<dbReference type="RefSeq" id="WP_168989547.1">
    <property type="nucleotide sequence ID" value="NZ_CAWPHM010000080.1"/>
</dbReference>
<dbReference type="Gene3D" id="3.30.70.100">
    <property type="match status" value="1"/>
</dbReference>
<dbReference type="SUPFAM" id="SSF54909">
    <property type="entry name" value="Dimeric alpha+beta barrel"/>
    <property type="match status" value="1"/>
</dbReference>
<dbReference type="Proteomes" id="UP000599523">
    <property type="component" value="Unassembled WGS sequence"/>
</dbReference>
<comment type="caution">
    <text evidence="2">The sequence shown here is derived from an EMBL/GenBank/DDBJ whole genome shotgun (WGS) entry which is preliminary data.</text>
</comment>
<dbReference type="Pfam" id="PF07045">
    <property type="entry name" value="DUF1330"/>
    <property type="match status" value="1"/>
</dbReference>
<dbReference type="PANTHER" id="PTHR41521">
    <property type="match status" value="1"/>
</dbReference>
<dbReference type="InterPro" id="IPR010753">
    <property type="entry name" value="DUF1330"/>
</dbReference>
<evidence type="ECO:0000313" key="2">
    <source>
        <dbReference type="EMBL" id="NMG04918.1"/>
    </source>
</evidence>
<gene>
    <name evidence="2" type="ORF">GPA21_18360</name>
</gene>
<sequence length="97" mass="11016">MKKPAYVVVDVRVSDPERIVRYRELAEIAVGHYGGRYLARGGAIETLEGEWQPERVVIVRFDDAEAARRFYDSPEYRAAREARAGAAEFDMLLVEGL</sequence>
<reference evidence="2" key="1">
    <citation type="submission" date="2019-12" db="EMBL/GenBank/DDBJ databases">
        <title>Comparative genomics gives insights into the taxonomy of the Azoarcus-Aromatoleum group and reveals separate origins of nif in the plant-associated Azoarcus and non-plant-associated Aromatoleum sub-groups.</title>
        <authorList>
            <person name="Lafos M."/>
            <person name="Maluk M."/>
            <person name="Batista M."/>
            <person name="Junghare M."/>
            <person name="Carmona M."/>
            <person name="Faoro H."/>
            <person name="Cruz L.M."/>
            <person name="Battistoni F."/>
            <person name="De Souza E."/>
            <person name="Pedrosa F."/>
            <person name="Chen W.-M."/>
            <person name="Poole P.S."/>
            <person name="Dixon R.A."/>
            <person name="James E.K."/>
        </authorList>
    </citation>
    <scope>NUCLEOTIDE SEQUENCE</scope>
    <source>
        <strain evidence="2">NSC3</strain>
    </source>
</reference>
<evidence type="ECO:0000259" key="1">
    <source>
        <dbReference type="Pfam" id="PF07045"/>
    </source>
</evidence>
<dbReference type="PANTHER" id="PTHR41521:SF4">
    <property type="entry name" value="BLR0684 PROTEIN"/>
    <property type="match status" value="1"/>
</dbReference>
<evidence type="ECO:0000313" key="3">
    <source>
        <dbReference type="Proteomes" id="UP000599523"/>
    </source>
</evidence>
<dbReference type="AlphaFoldDB" id="A0A972F9Q6"/>
<organism evidence="2 3">
    <name type="scientific">Azoarcus taiwanensis</name>
    <dbReference type="NCBI Taxonomy" id="666964"/>
    <lineage>
        <taxon>Bacteria</taxon>
        <taxon>Pseudomonadati</taxon>
        <taxon>Pseudomonadota</taxon>
        <taxon>Betaproteobacteria</taxon>
        <taxon>Rhodocyclales</taxon>
        <taxon>Zoogloeaceae</taxon>
        <taxon>Azoarcus</taxon>
    </lineage>
</organism>
<accession>A0A972F9Q6</accession>
<dbReference type="EMBL" id="WTVM01000172">
    <property type="protein sequence ID" value="NMG04918.1"/>
    <property type="molecule type" value="Genomic_DNA"/>
</dbReference>
<feature type="domain" description="DUF1330" evidence="1">
    <location>
        <begin position="4"/>
        <end position="97"/>
    </location>
</feature>
<dbReference type="InterPro" id="IPR011008">
    <property type="entry name" value="Dimeric_a/b-barrel"/>
</dbReference>
<keyword evidence="3" id="KW-1185">Reference proteome</keyword>
<proteinExistence type="predicted"/>
<protein>
    <submittedName>
        <fullName evidence="2">DUF1330 domain-containing protein</fullName>
    </submittedName>
</protein>
<name>A0A972F9Q6_9RHOO</name>